<feature type="domain" description="Glycosyltransferase 2-like" evidence="4">
    <location>
        <begin position="5"/>
        <end position="129"/>
    </location>
</feature>
<dbReference type="AlphaFoldDB" id="A0A0A8J6M2"/>
<dbReference type="RefSeq" id="WP_069915478.1">
    <property type="nucleotide sequence ID" value="NZ_AP027957.1"/>
</dbReference>
<evidence type="ECO:0000256" key="2">
    <source>
        <dbReference type="ARBA" id="ARBA00022676"/>
    </source>
</evidence>
<keyword evidence="3 6" id="KW-0808">Transferase</keyword>
<dbReference type="CDD" id="cd00761">
    <property type="entry name" value="Glyco_tranf_GTA_type"/>
    <property type="match status" value="1"/>
</dbReference>
<keyword evidence="2" id="KW-0328">Glycosyltransferase</keyword>
<evidence type="ECO:0000256" key="3">
    <source>
        <dbReference type="ARBA" id="ARBA00022679"/>
    </source>
</evidence>
<dbReference type="Pfam" id="PF00535">
    <property type="entry name" value="Glycos_transf_2"/>
    <property type="match status" value="1"/>
</dbReference>
<dbReference type="PANTHER" id="PTHR43685:SF5">
    <property type="entry name" value="GLYCOSYLTRANSFERASE EPSE-RELATED"/>
    <property type="match status" value="1"/>
</dbReference>
<gene>
    <name evidence="5" type="primary">epsE</name>
</gene>
<dbReference type="GO" id="GO:0016757">
    <property type="term" value="F:glycosyltransferase activity"/>
    <property type="evidence" value="ECO:0007669"/>
    <property type="project" value="UniProtKB-KW"/>
</dbReference>
<dbReference type="InterPro" id="IPR001173">
    <property type="entry name" value="Glyco_trans_2-like"/>
</dbReference>
<dbReference type="SUPFAM" id="SSF53448">
    <property type="entry name" value="Nucleotide-diphospho-sugar transferases"/>
    <property type="match status" value="1"/>
</dbReference>
<dbReference type="EMBL" id="KJ710508">
    <property type="protein sequence ID" value="AIG62379.1"/>
    <property type="molecule type" value="Genomic_DNA"/>
</dbReference>
<sequence>MNKVSILMPVYNVEKYIRAAITSILNQTYQNIELVIVDDASTDGTSLIIDEIAKRNNNIIIVRNNVNSGITVALNKGLKYCSGDYIARADGDDIQDPLRIQKQIDFLKENQEYGLVGCWIKNIDESGRQIASCKYPVSDLEVRQCVSYTSPVLHIWLAKKDVYDKLNGYRNTNPAEDYDFILRCLDYGIRIGNVPYYGSMIRLRSGNTLTESSLKQRVISNYLCKKFKKGIINTIDIESELPKINEFNIITKIHSWSCFFLKKAIENKRTLKGAAYLCLSLISPYTVQNIIKRQVFKRKYNKGY</sequence>
<reference evidence="6" key="1">
    <citation type="journal article" date="2014" name="DNA Res.">
        <title>A complete view of the genetic diversity of the Escherichia coli O-antigen biosynthesis gene cluster.</title>
        <authorList>
            <person name="Iguchi A."/>
            <person name="Iyoda S."/>
            <person name="Kikuchi T."/>
            <person name="Ogura Y."/>
            <person name="Katsura K."/>
            <person name="Ohnishi M."/>
            <person name="Hayashi T."/>
            <person name="Thomson N.R."/>
        </authorList>
    </citation>
    <scope>NUCLEOTIDE SEQUENCE</scope>
    <source>
        <strain evidence="6">U8-41</strain>
    </source>
</reference>
<organism evidence="6">
    <name type="scientific">Escherichia coli</name>
    <dbReference type="NCBI Taxonomy" id="562"/>
    <lineage>
        <taxon>Bacteria</taxon>
        <taxon>Pseudomonadati</taxon>
        <taxon>Pseudomonadota</taxon>
        <taxon>Gammaproteobacteria</taxon>
        <taxon>Enterobacterales</taxon>
        <taxon>Enterobacteriaceae</taxon>
        <taxon>Escherichia</taxon>
    </lineage>
</organism>
<evidence type="ECO:0000259" key="4">
    <source>
        <dbReference type="Pfam" id="PF00535"/>
    </source>
</evidence>
<proteinExistence type="inferred from homology"/>
<dbReference type="InterPro" id="IPR029044">
    <property type="entry name" value="Nucleotide-diphossugar_trans"/>
</dbReference>
<accession>A0A0A8J6M2</accession>
<name>A0A0A8J6M2_ECOLX</name>
<protein>
    <submittedName>
        <fullName evidence="5">Glycosyl transferase</fullName>
    </submittedName>
    <submittedName>
        <fullName evidence="6">Putative glycosyltransferase</fullName>
    </submittedName>
</protein>
<reference evidence="5" key="2">
    <citation type="journal article" date="2016" name="PLoS ONE">
        <title>Comparison of O-Antigen Gene Clusters of All O-Serogroups of Escherichia coli and Proposal for Adopting a New Nomenclature for O-Typing.</title>
        <authorList>
            <person name="DebRoy C."/>
            <person name="Fratamico P.M."/>
            <person name="Yan X."/>
            <person name="Baranzoni G."/>
            <person name="Liu Y."/>
            <person name="Needleman D.S."/>
            <person name="Tebbs R."/>
            <person name="O'Connell C.D."/>
            <person name="Allred A."/>
            <person name="Swimley M."/>
            <person name="Mwangi M."/>
            <person name="Kapur V."/>
            <person name="Raygoza Garay J.A."/>
            <person name="Roberts E.L."/>
            <person name="Katani R."/>
        </authorList>
    </citation>
    <scope>NUCLEOTIDE SEQUENCE</scope>
    <source>
        <strain evidence="5">U 8-41</strain>
    </source>
</reference>
<evidence type="ECO:0000313" key="6">
    <source>
        <dbReference type="EMBL" id="BAQ00970.1"/>
    </source>
</evidence>
<evidence type="ECO:0000256" key="1">
    <source>
        <dbReference type="ARBA" id="ARBA00006739"/>
    </source>
</evidence>
<dbReference type="InterPro" id="IPR050834">
    <property type="entry name" value="Glycosyltransf_2"/>
</dbReference>
<comment type="similarity">
    <text evidence="1">Belongs to the glycosyltransferase 2 family.</text>
</comment>
<dbReference type="Gene3D" id="3.90.550.10">
    <property type="entry name" value="Spore Coat Polysaccharide Biosynthesis Protein SpsA, Chain A"/>
    <property type="match status" value="1"/>
</dbReference>
<dbReference type="EMBL" id="AB811622">
    <property type="protein sequence ID" value="BAQ00970.1"/>
    <property type="molecule type" value="Genomic_DNA"/>
</dbReference>
<dbReference type="PANTHER" id="PTHR43685">
    <property type="entry name" value="GLYCOSYLTRANSFERASE"/>
    <property type="match status" value="1"/>
</dbReference>
<evidence type="ECO:0000313" key="5">
    <source>
        <dbReference type="EMBL" id="AIG62379.1"/>
    </source>
</evidence>